<comment type="caution">
    <text evidence="1">The sequence shown here is derived from an EMBL/GenBank/DDBJ whole genome shotgun (WGS) entry which is preliminary data.</text>
</comment>
<evidence type="ECO:0000313" key="1">
    <source>
        <dbReference type="EMBL" id="TFD96711.1"/>
    </source>
</evidence>
<dbReference type="EMBL" id="SOML01000004">
    <property type="protein sequence ID" value="TFD96711.1"/>
    <property type="molecule type" value="Genomic_DNA"/>
</dbReference>
<dbReference type="AlphaFoldDB" id="A0A4Y8L374"/>
<proteinExistence type="predicted"/>
<accession>A0A4Y8L374</accession>
<dbReference type="InterPro" id="IPR011604">
    <property type="entry name" value="PDDEXK-like_dom_sf"/>
</dbReference>
<evidence type="ECO:0008006" key="3">
    <source>
        <dbReference type="Google" id="ProtNLM"/>
    </source>
</evidence>
<dbReference type="SUPFAM" id="SSF52980">
    <property type="entry name" value="Restriction endonuclease-like"/>
    <property type="match status" value="1"/>
</dbReference>
<sequence>MGLPLFKVRCSGISEIITSPKSKADLISAGAKTHCEKWLRGQLFERKPSFSSKQTAKGNIVEDESIAFVADLLGMSGLKKNKIHFDDEYCQGTPDLLTNDLVIDMKNSWGWETFPILKDEIPDTAYYWQLQGYMRLTGKSQAKLIYTLIDTPYHLIQSEARRYCFNNGIEFDEDILAQFIKDMTYPDIDESLKIKIFDIERNDEAIDKIEEKVKGCREYITQKYNNF</sequence>
<evidence type="ECO:0000313" key="2">
    <source>
        <dbReference type="Proteomes" id="UP000297861"/>
    </source>
</evidence>
<dbReference type="InterPro" id="IPR011335">
    <property type="entry name" value="Restrct_endonuc-II-like"/>
</dbReference>
<organism evidence="1 2">
    <name type="scientific">Dysgonomonas capnocytophagoides</name>
    <dbReference type="NCBI Taxonomy" id="45254"/>
    <lineage>
        <taxon>Bacteria</taxon>
        <taxon>Pseudomonadati</taxon>
        <taxon>Bacteroidota</taxon>
        <taxon>Bacteroidia</taxon>
        <taxon>Bacteroidales</taxon>
        <taxon>Dysgonomonadaceae</taxon>
        <taxon>Dysgonomonas</taxon>
    </lineage>
</organism>
<protein>
    <recommendedName>
        <fullName evidence="3">YqaJ viral recombinase domain-containing protein</fullName>
    </recommendedName>
</protein>
<gene>
    <name evidence="1" type="ORF">E2605_07780</name>
</gene>
<keyword evidence="2" id="KW-1185">Reference proteome</keyword>
<dbReference type="RefSeq" id="WP_134436034.1">
    <property type="nucleotide sequence ID" value="NZ_SOML01000004.1"/>
</dbReference>
<dbReference type="Proteomes" id="UP000297861">
    <property type="component" value="Unassembled WGS sequence"/>
</dbReference>
<dbReference type="OrthoDB" id="1492210at2"/>
<dbReference type="Gene3D" id="3.90.320.10">
    <property type="match status" value="1"/>
</dbReference>
<reference evidence="1 2" key="1">
    <citation type="submission" date="2019-03" db="EMBL/GenBank/DDBJ databases">
        <title>San Antonio Military Medical Center submission to MRSN (WRAIR), pending publication.</title>
        <authorList>
            <person name="Blyth D.M."/>
            <person name="Mccarthy S.L."/>
            <person name="Schall S.E."/>
            <person name="Stam J.A."/>
            <person name="Ong A.C."/>
            <person name="Mcgann P.T."/>
        </authorList>
    </citation>
    <scope>NUCLEOTIDE SEQUENCE [LARGE SCALE GENOMIC DNA]</scope>
    <source>
        <strain evidence="1 2">MRSN571793</strain>
    </source>
</reference>
<name>A0A4Y8L374_9BACT</name>